<evidence type="ECO:0000313" key="1">
    <source>
        <dbReference type="EMBL" id="NIJ07175.1"/>
    </source>
</evidence>
<proteinExistence type="predicted"/>
<reference evidence="1 2" key="1">
    <citation type="submission" date="2020-03" db="EMBL/GenBank/DDBJ databases">
        <title>Genomic Encyclopedia of Type Strains, Phase III (KMG-III): the genomes of soil and plant-associated and newly described type strains.</title>
        <authorList>
            <person name="Whitman W."/>
        </authorList>
    </citation>
    <scope>NUCLEOTIDE SEQUENCE [LARGE SCALE GENOMIC DNA]</scope>
    <source>
        <strain evidence="1 2">CECT 8804</strain>
    </source>
</reference>
<protein>
    <submittedName>
        <fullName evidence="1">Uncharacterized protein</fullName>
    </submittedName>
</protein>
<comment type="caution">
    <text evidence="1">The sequence shown here is derived from an EMBL/GenBank/DDBJ whole genome shotgun (WGS) entry which is preliminary data.</text>
</comment>
<organism evidence="1 2">
    <name type="scientific">Sphingomonas vulcanisoli</name>
    <dbReference type="NCBI Taxonomy" id="1658060"/>
    <lineage>
        <taxon>Bacteria</taxon>
        <taxon>Pseudomonadati</taxon>
        <taxon>Pseudomonadota</taxon>
        <taxon>Alphaproteobacteria</taxon>
        <taxon>Sphingomonadales</taxon>
        <taxon>Sphingomonadaceae</taxon>
        <taxon>Sphingomonas</taxon>
    </lineage>
</organism>
<keyword evidence="2" id="KW-1185">Reference proteome</keyword>
<evidence type="ECO:0000313" key="2">
    <source>
        <dbReference type="Proteomes" id="UP000727456"/>
    </source>
</evidence>
<accession>A0ABX0TRL5</accession>
<gene>
    <name evidence="1" type="ORF">FHS31_000757</name>
</gene>
<dbReference type="EMBL" id="JAAOZC010000001">
    <property type="protein sequence ID" value="NIJ07175.1"/>
    <property type="molecule type" value="Genomic_DNA"/>
</dbReference>
<name>A0ABX0TRL5_9SPHN</name>
<dbReference type="Proteomes" id="UP000727456">
    <property type="component" value="Unassembled WGS sequence"/>
</dbReference>
<dbReference type="RefSeq" id="WP_167071979.1">
    <property type="nucleotide sequence ID" value="NZ_JAAOZC010000001.1"/>
</dbReference>
<sequence length="128" mass="13855">MVLLALALASASLHPGIWGDVVAARQSGDYGGIELRIAVADARTIDLAVCEGGCSVFHPAIRRTADGFTFDLTRRMQDGLPPRHCAARFEGDRLVVRWLGEGRVDRLRRLRRPHALAPGAPHDIPALG</sequence>